<feature type="signal peptide" evidence="1">
    <location>
        <begin position="1"/>
        <end position="24"/>
    </location>
</feature>
<accession>A0A0P6Y868</accession>
<evidence type="ECO:0008006" key="4">
    <source>
        <dbReference type="Google" id="ProtNLM"/>
    </source>
</evidence>
<keyword evidence="1" id="KW-0732">Signal</keyword>
<comment type="caution">
    <text evidence="2">The sequence shown here is derived from an EMBL/GenBank/DDBJ whole genome shotgun (WGS) entry which is preliminary data.</text>
</comment>
<dbReference type="Proteomes" id="UP000050417">
    <property type="component" value="Unassembled WGS sequence"/>
</dbReference>
<organism evidence="2 3">
    <name type="scientific">Ornatilinea apprima</name>
    <dbReference type="NCBI Taxonomy" id="1134406"/>
    <lineage>
        <taxon>Bacteria</taxon>
        <taxon>Bacillati</taxon>
        <taxon>Chloroflexota</taxon>
        <taxon>Anaerolineae</taxon>
        <taxon>Anaerolineales</taxon>
        <taxon>Anaerolineaceae</taxon>
        <taxon>Ornatilinea</taxon>
    </lineage>
</organism>
<protein>
    <recommendedName>
        <fullName evidence="4">Next to BRCA1 central domain-containing protein</fullName>
    </recommendedName>
</protein>
<dbReference type="Gene3D" id="2.60.40.10">
    <property type="entry name" value="Immunoglobulins"/>
    <property type="match status" value="1"/>
</dbReference>
<dbReference type="EMBL" id="LGCL01000021">
    <property type="protein sequence ID" value="KPL77854.1"/>
    <property type="molecule type" value="Genomic_DNA"/>
</dbReference>
<evidence type="ECO:0000313" key="3">
    <source>
        <dbReference type="Proteomes" id="UP000050417"/>
    </source>
</evidence>
<name>A0A0P6Y868_9CHLR</name>
<proteinExistence type="predicted"/>
<dbReference type="AlphaFoldDB" id="A0A0P6Y868"/>
<dbReference type="STRING" id="1134406.ADN00_08205"/>
<keyword evidence="3" id="KW-1185">Reference proteome</keyword>
<feature type="chain" id="PRO_5006133446" description="Next to BRCA1 central domain-containing protein" evidence="1">
    <location>
        <begin position="25"/>
        <end position="228"/>
    </location>
</feature>
<evidence type="ECO:0000313" key="2">
    <source>
        <dbReference type="EMBL" id="KPL77854.1"/>
    </source>
</evidence>
<dbReference type="PROSITE" id="PS51257">
    <property type="entry name" value="PROKAR_LIPOPROTEIN"/>
    <property type="match status" value="1"/>
</dbReference>
<dbReference type="RefSeq" id="WP_075062503.1">
    <property type="nucleotide sequence ID" value="NZ_LGCL01000021.1"/>
</dbReference>
<dbReference type="InterPro" id="IPR013783">
    <property type="entry name" value="Ig-like_fold"/>
</dbReference>
<sequence>MTAFQKKLALPVLLLMTLSLVSCAAPAVTPEPQPTVDMPALQTEVAATVIADITQQALAQPAADQVEPTATQPVVATATEAPTPTAIATLAPLPTATKRVVSSGGGAPAPTWTPASSTDQAVLVSNRPADYSYFKGGEAFDGVFTIKNVGRRDWNNRFYVTGTDFQGNKVGPILLSGAAVGDTVEIIVDLTAPDYVEGGKNFHTATFNLYNDDGVSILSFYLIINIEK</sequence>
<gene>
    <name evidence="2" type="ORF">ADN00_08205</name>
</gene>
<evidence type="ECO:0000256" key="1">
    <source>
        <dbReference type="SAM" id="SignalP"/>
    </source>
</evidence>
<reference evidence="2 3" key="1">
    <citation type="submission" date="2015-07" db="EMBL/GenBank/DDBJ databases">
        <title>Genome sequence of Ornatilinea apprima DSM 23815.</title>
        <authorList>
            <person name="Hemp J."/>
            <person name="Ward L.M."/>
            <person name="Pace L.A."/>
            <person name="Fischer W.W."/>
        </authorList>
    </citation>
    <scope>NUCLEOTIDE SEQUENCE [LARGE SCALE GENOMIC DNA]</scope>
    <source>
        <strain evidence="2 3">P3M-1</strain>
    </source>
</reference>